<dbReference type="EMBL" id="JBCEWA010000012">
    <property type="protein sequence ID" value="MEL5989401.1"/>
    <property type="molecule type" value="Genomic_DNA"/>
</dbReference>
<organism evidence="1 2">
    <name type="scientific">Kurthia gibsonii</name>
    <dbReference type="NCBI Taxonomy" id="33946"/>
    <lineage>
        <taxon>Bacteria</taxon>
        <taxon>Bacillati</taxon>
        <taxon>Bacillota</taxon>
        <taxon>Bacilli</taxon>
        <taxon>Bacillales</taxon>
        <taxon>Caryophanaceae</taxon>
        <taxon>Kurthia</taxon>
    </lineage>
</organism>
<name>A0ABU9LNW4_9BACL</name>
<dbReference type="Pfam" id="PF07799">
    <property type="entry name" value="DUF1643"/>
    <property type="match status" value="1"/>
</dbReference>
<evidence type="ECO:0000313" key="2">
    <source>
        <dbReference type="Proteomes" id="UP001398420"/>
    </source>
</evidence>
<protein>
    <submittedName>
        <fullName evidence="1">DUF1643 domain-containing protein</fullName>
    </submittedName>
</protein>
<sequence>MKKVALNVGEYQGVTYYSDNEEERYLLKAIRDPEVDKSVTVIMLNPTTTEEALADPVVQKAIHYFPNKVGKVNIVNLFPFRENHIHQLDEHMKGQNMRDFSIIKQNLHMIKLAIKDADEIILAWGSLPDGFSEAHYHTCIRDIVHLIRVFHKTNHCYVFEIEGQKSLLTWDNHPHHPREGKIKGLQHVSELWIEDGCLVLRF</sequence>
<keyword evidence="2" id="KW-1185">Reference proteome</keyword>
<proteinExistence type="predicted"/>
<dbReference type="Proteomes" id="UP001398420">
    <property type="component" value="Unassembled WGS sequence"/>
</dbReference>
<gene>
    <name evidence="1" type="ORF">AAF454_13390</name>
</gene>
<accession>A0ABU9LNW4</accession>
<dbReference type="RefSeq" id="WP_342303165.1">
    <property type="nucleotide sequence ID" value="NZ_JBCEWA010000012.1"/>
</dbReference>
<dbReference type="InterPro" id="IPR012441">
    <property type="entry name" value="DUF1643"/>
</dbReference>
<reference evidence="1 2" key="1">
    <citation type="submission" date="2024-04" db="EMBL/GenBank/DDBJ databases">
        <authorList>
            <person name="Wu Y.S."/>
            <person name="Zhang L."/>
        </authorList>
    </citation>
    <scope>NUCLEOTIDE SEQUENCE [LARGE SCALE GENOMIC DNA]</scope>
    <source>
        <strain evidence="1 2">KG-01</strain>
    </source>
</reference>
<comment type="caution">
    <text evidence="1">The sequence shown here is derived from an EMBL/GenBank/DDBJ whole genome shotgun (WGS) entry which is preliminary data.</text>
</comment>
<evidence type="ECO:0000313" key="1">
    <source>
        <dbReference type="EMBL" id="MEL5989401.1"/>
    </source>
</evidence>